<evidence type="ECO:0000313" key="1">
    <source>
        <dbReference type="WBParaSite" id="SSLN_0001566201-mRNA-1"/>
    </source>
</evidence>
<accession>A0A183TF50</accession>
<dbReference type="PANTHER" id="PTHR47027">
    <property type="entry name" value="REVERSE TRANSCRIPTASE DOMAIN-CONTAINING PROTEIN"/>
    <property type="match status" value="1"/>
</dbReference>
<proteinExistence type="predicted"/>
<dbReference type="PANTHER" id="PTHR47027:SF25">
    <property type="entry name" value="REVERSE TRANSCRIPTASE DOMAIN-CONTAINING PROTEIN"/>
    <property type="match status" value="1"/>
</dbReference>
<reference evidence="1" key="1">
    <citation type="submission" date="2016-06" db="UniProtKB">
        <authorList>
            <consortium name="WormBaseParasite"/>
        </authorList>
    </citation>
    <scope>IDENTIFICATION</scope>
</reference>
<name>A0A183TF50_SCHSO</name>
<dbReference type="WBParaSite" id="SSLN_0001566201-mRNA-1">
    <property type="protein sequence ID" value="SSLN_0001566201-mRNA-1"/>
    <property type="gene ID" value="SSLN_0001566201"/>
</dbReference>
<sequence>LVPVHKKGNKTRCKNYRGISLIDIAAKIFAIVLLRGFQAVRDSRTSCIPTQEKAPLEVNDCQLEEVDSFKYLGARLLPNGQSEDGIVSRIDTARRVFSSLRKCLWTRRDISIDTKIRIYRASVRSVLLYGCECWTTRIQDETILRVKYTDFVSKETVRNRSENIGRIFQDIQERRLRWFGHVLRRPPYELSVTALEPNPLPSWRRQRGDQLKTWLDTVRQDMEVVLGPSVFGVRRWRREWVELPSSAAADRHAWRSTIRDIIETG</sequence>
<protein>
    <submittedName>
        <fullName evidence="1">Uncharacterized protein</fullName>
    </submittedName>
</protein>
<dbReference type="AlphaFoldDB" id="A0A183TF50"/>
<organism evidence="1">
    <name type="scientific">Schistocephalus solidus</name>
    <name type="common">Tapeworm</name>
    <dbReference type="NCBI Taxonomy" id="70667"/>
    <lineage>
        <taxon>Eukaryota</taxon>
        <taxon>Metazoa</taxon>
        <taxon>Spiralia</taxon>
        <taxon>Lophotrochozoa</taxon>
        <taxon>Platyhelminthes</taxon>
        <taxon>Cestoda</taxon>
        <taxon>Eucestoda</taxon>
        <taxon>Diphyllobothriidea</taxon>
        <taxon>Diphyllobothriidae</taxon>
        <taxon>Schistocephalus</taxon>
    </lineage>
</organism>